<accession>A0ABM9XR37</accession>
<sequence>MESIGLVPADFADSIFEAYRACDEGTSVTIKDRTAAAMLSLPSSNSQLQRELKEDL</sequence>
<dbReference type="EMBL" id="ACHF01000024">
    <property type="protein sequence ID" value="EEI63645.1"/>
    <property type="molecule type" value="Genomic_DNA"/>
</dbReference>
<keyword evidence="2" id="KW-1185">Reference proteome</keyword>
<proteinExistence type="predicted"/>
<evidence type="ECO:0000313" key="1">
    <source>
        <dbReference type="EMBL" id="EEI63645.1"/>
    </source>
</evidence>
<gene>
    <name evidence="1" type="ORF">HMPREF0293_0836</name>
</gene>
<protein>
    <submittedName>
        <fullName evidence="1">Uncharacterized protein</fullName>
    </submittedName>
</protein>
<comment type="caution">
    <text evidence="1">The sequence shown here is derived from an EMBL/GenBank/DDBJ whole genome shotgun (WGS) entry which is preliminary data.</text>
</comment>
<dbReference type="Proteomes" id="UP000006237">
    <property type="component" value="Unassembled WGS sequence"/>
</dbReference>
<reference evidence="1 2" key="1">
    <citation type="submission" date="2009-01" db="EMBL/GenBank/DDBJ databases">
        <authorList>
            <person name="Qin X."/>
            <person name="Bachman B."/>
            <person name="Battles P."/>
            <person name="Bell A."/>
            <person name="Bess C."/>
            <person name="Bickham C."/>
            <person name="Chaboub L."/>
            <person name="Chen D."/>
            <person name="Coyle M."/>
            <person name="Deiros D.R."/>
            <person name="Dinh H."/>
            <person name="Forbes L."/>
            <person name="Fowler G."/>
            <person name="Francisco L."/>
            <person name="Fu Q."/>
            <person name="Gubbala S."/>
            <person name="Hale W."/>
            <person name="Han Y."/>
            <person name="Hemphill L."/>
            <person name="Highlander S.K."/>
            <person name="Hirani K."/>
            <person name="Hogues M."/>
            <person name="Jackson L."/>
            <person name="Jakkamsetti A."/>
            <person name="Javaid M."/>
            <person name="Jiang H."/>
            <person name="Korchina V."/>
            <person name="Kovar C."/>
            <person name="Lara F."/>
            <person name="Lee S."/>
            <person name="Mata R."/>
            <person name="Mathew T."/>
            <person name="Moen C."/>
            <person name="Morales K."/>
            <person name="Munidasa M."/>
            <person name="Nazareth L."/>
            <person name="Ngo R."/>
            <person name="Nguyen L."/>
            <person name="Okwuonu G."/>
            <person name="Ongeri F."/>
            <person name="Patil S."/>
            <person name="Petrosino J."/>
            <person name="Pham C."/>
            <person name="Pham P."/>
            <person name="Pu L.-L."/>
            <person name="Puazo M."/>
            <person name="Raj R."/>
            <person name="Reid J."/>
            <person name="Rouhana J."/>
            <person name="Saada N."/>
            <person name="Shang Y."/>
            <person name="Simmons D."/>
            <person name="Thornton R."/>
            <person name="Warren J."/>
            <person name="Weissenberger G."/>
            <person name="Zhang J."/>
            <person name="Zhang L."/>
            <person name="Zhou C."/>
            <person name="Zhu D."/>
            <person name="Muzny D."/>
            <person name="Worley K."/>
            <person name="Gibbs R."/>
        </authorList>
    </citation>
    <scope>NUCLEOTIDE SEQUENCE [LARGE SCALE GENOMIC DNA]</scope>
    <source>
        <strain evidence="1 2">ATCC 51866</strain>
    </source>
</reference>
<name>A0ABM9XR37_9CORY</name>
<evidence type="ECO:0000313" key="2">
    <source>
        <dbReference type="Proteomes" id="UP000006237"/>
    </source>
</evidence>
<organism evidence="1 2">
    <name type="scientific">Corynebacterium glucuronolyticum ATCC 51866</name>
    <dbReference type="NCBI Taxonomy" id="548478"/>
    <lineage>
        <taxon>Bacteria</taxon>
        <taxon>Bacillati</taxon>
        <taxon>Actinomycetota</taxon>
        <taxon>Actinomycetes</taxon>
        <taxon>Mycobacteriales</taxon>
        <taxon>Corynebacteriaceae</taxon>
        <taxon>Corynebacterium</taxon>
    </lineage>
</organism>